<organism evidence="1 2">
    <name type="scientific">Leucothrix pacifica</name>
    <dbReference type="NCBI Taxonomy" id="1247513"/>
    <lineage>
        <taxon>Bacteria</taxon>
        <taxon>Pseudomonadati</taxon>
        <taxon>Pseudomonadota</taxon>
        <taxon>Gammaproteobacteria</taxon>
        <taxon>Thiotrichales</taxon>
        <taxon>Thiotrichaceae</taxon>
        <taxon>Leucothrix</taxon>
    </lineage>
</organism>
<dbReference type="RefSeq" id="WP_109839882.1">
    <property type="nucleotide sequence ID" value="NZ_QGKM01000110.1"/>
</dbReference>
<keyword evidence="2" id="KW-1185">Reference proteome</keyword>
<comment type="caution">
    <text evidence="1">The sequence shown here is derived from an EMBL/GenBank/DDBJ whole genome shotgun (WGS) entry which is preliminary data.</text>
</comment>
<sequence>MKTAISIPDPVFEEAESLASDLGMSRSELFTKAIASFIEAQKYKSVTAQLNAVYSRENAVMDEGIAKMQYDSIGHEDWDNNEAW</sequence>
<evidence type="ECO:0000313" key="1">
    <source>
        <dbReference type="EMBL" id="PWQ92218.1"/>
    </source>
</evidence>
<proteinExistence type="predicted"/>
<dbReference type="AlphaFoldDB" id="A0A317C0Y1"/>
<protein>
    <recommendedName>
        <fullName evidence="3">CopG family transcriptional regulator</fullName>
    </recommendedName>
</protein>
<dbReference type="Proteomes" id="UP000245539">
    <property type="component" value="Unassembled WGS sequence"/>
</dbReference>
<name>A0A317C0Y1_9GAMM</name>
<dbReference type="EMBL" id="QGKM01000110">
    <property type="protein sequence ID" value="PWQ92218.1"/>
    <property type="molecule type" value="Genomic_DNA"/>
</dbReference>
<evidence type="ECO:0000313" key="2">
    <source>
        <dbReference type="Proteomes" id="UP000245539"/>
    </source>
</evidence>
<accession>A0A317C0Y1</accession>
<dbReference type="OrthoDB" id="73061at2"/>
<dbReference type="GO" id="GO:0006355">
    <property type="term" value="P:regulation of DNA-templated transcription"/>
    <property type="evidence" value="ECO:0007669"/>
    <property type="project" value="InterPro"/>
</dbReference>
<dbReference type="Gene3D" id="1.10.1220.10">
    <property type="entry name" value="Met repressor-like"/>
    <property type="match status" value="1"/>
</dbReference>
<evidence type="ECO:0008006" key="3">
    <source>
        <dbReference type="Google" id="ProtNLM"/>
    </source>
</evidence>
<dbReference type="InterPro" id="IPR013321">
    <property type="entry name" value="Arc_rbn_hlx_hlx"/>
</dbReference>
<gene>
    <name evidence="1" type="ORF">DKW60_22405</name>
</gene>
<reference evidence="1 2" key="1">
    <citation type="submission" date="2018-05" db="EMBL/GenBank/DDBJ databases">
        <title>Leucothrix arctica sp. nov., isolated from Arctic seawater.</title>
        <authorList>
            <person name="Choi A."/>
            <person name="Baek K."/>
        </authorList>
    </citation>
    <scope>NUCLEOTIDE SEQUENCE [LARGE SCALE GENOMIC DNA]</scope>
    <source>
        <strain evidence="1 2">JCM 18388</strain>
    </source>
</reference>